<dbReference type="EMBL" id="FXXP01000003">
    <property type="protein sequence ID" value="SMX29973.1"/>
    <property type="molecule type" value="Genomic_DNA"/>
</dbReference>
<name>A0A238JHV6_9RHOB</name>
<proteinExistence type="inferred from homology"/>
<dbReference type="Proteomes" id="UP000225972">
    <property type="component" value="Unassembled WGS sequence"/>
</dbReference>
<dbReference type="Gene3D" id="3.50.80.20">
    <property type="entry name" value="D-Ala-D-Ala carboxypeptidase C, peptidase S13"/>
    <property type="match status" value="1"/>
</dbReference>
<evidence type="ECO:0000256" key="3">
    <source>
        <dbReference type="SAM" id="SignalP"/>
    </source>
</evidence>
<keyword evidence="2 4" id="KW-0378">Hydrolase</keyword>
<keyword evidence="3" id="KW-0732">Signal</keyword>
<dbReference type="InterPro" id="IPR000667">
    <property type="entry name" value="Peptidase_S13"/>
</dbReference>
<dbReference type="Pfam" id="PF02113">
    <property type="entry name" value="Peptidase_S13"/>
    <property type="match status" value="1"/>
</dbReference>
<keyword evidence="4" id="KW-0645">Protease</keyword>
<dbReference type="GO" id="GO:0006508">
    <property type="term" value="P:proteolysis"/>
    <property type="evidence" value="ECO:0007669"/>
    <property type="project" value="InterPro"/>
</dbReference>
<comment type="similarity">
    <text evidence="1">Belongs to the peptidase S13 family.</text>
</comment>
<dbReference type="PROSITE" id="PS51318">
    <property type="entry name" value="TAT"/>
    <property type="match status" value="1"/>
</dbReference>
<feature type="chain" id="PRO_5012511711" evidence="3">
    <location>
        <begin position="24"/>
        <end position="501"/>
    </location>
</feature>
<dbReference type="PANTHER" id="PTHR30023:SF0">
    <property type="entry name" value="PENICILLIN-SENSITIVE CARBOXYPEPTIDASE A"/>
    <property type="match status" value="1"/>
</dbReference>
<sequence>MTKLISRRLFLGSLSALSTSALASPLWANAPEQSLRPVARSKDLLREIQKPAEVLVERAKLGGRVGFAVADMSTGKLLEERDATLGQPPASVAKALTAAYGLDVLGADYRFETKVLATGAISNGVVQGDVILAGGGDPTLDTDGLAKLAAQLKQAGVTGVKGAFKIYGGALPYIRGIDAGQPDHVGYNPAVSGLNLNYNRVHFEWRRANGSYDVTMQARTEAHRPDVRFAKMQVIARDVPVYTYEDKGGLDNWTVAKGALGKGGARWLPVRKPGIYAGEVFQSLARAQGIKLDAPEYLESLPTASEITKVQSKPLASILKDMLKWSTNLTAEIVGMTASQKRSGKPVKSLKQSAQVMNAWAKQSFDLPSVALVDHSGLGEQSRITARDMMSALRQLRGTSELKPLLKPFKMLDAQRKVIKDHPLSVHAKTGTLNFVSGLAGYVDLPDGTELVFAIFAANLDKRANLKKSERERPPGGREWNRRAKRLQQELIERWGIVYSS</sequence>
<keyword evidence="4" id="KW-0121">Carboxypeptidase</keyword>
<evidence type="ECO:0000256" key="2">
    <source>
        <dbReference type="ARBA" id="ARBA00022801"/>
    </source>
</evidence>
<dbReference type="InterPro" id="IPR006311">
    <property type="entry name" value="TAT_signal"/>
</dbReference>
<dbReference type="NCBIfam" id="TIGR00666">
    <property type="entry name" value="PBP4"/>
    <property type="match status" value="1"/>
</dbReference>
<dbReference type="OrthoDB" id="5372081at2"/>
<evidence type="ECO:0000313" key="4">
    <source>
        <dbReference type="EMBL" id="SMX29973.1"/>
    </source>
</evidence>
<dbReference type="AlphaFoldDB" id="A0A238JHV6"/>
<dbReference type="RefSeq" id="WP_099248665.1">
    <property type="nucleotide sequence ID" value="NZ_FXXP01000003.1"/>
</dbReference>
<dbReference type="PANTHER" id="PTHR30023">
    <property type="entry name" value="D-ALANYL-D-ALANINE CARBOXYPEPTIDASE"/>
    <property type="match status" value="1"/>
</dbReference>
<dbReference type="EC" id="3.4.16.4" evidence="4"/>
<dbReference type="PRINTS" id="PR00922">
    <property type="entry name" value="DADACBPTASE3"/>
</dbReference>
<evidence type="ECO:0000313" key="5">
    <source>
        <dbReference type="Proteomes" id="UP000225972"/>
    </source>
</evidence>
<dbReference type="GO" id="GO:0000270">
    <property type="term" value="P:peptidoglycan metabolic process"/>
    <property type="evidence" value="ECO:0007669"/>
    <property type="project" value="TreeGrafter"/>
</dbReference>
<protein>
    <submittedName>
        <fullName evidence="4">D-alanyl-D-alanine carboxypeptidase DacB</fullName>
        <ecNumber evidence="4">3.4.16.4</ecNumber>
    </submittedName>
</protein>
<dbReference type="Gene3D" id="3.40.710.10">
    <property type="entry name" value="DD-peptidase/beta-lactamase superfamily"/>
    <property type="match status" value="1"/>
</dbReference>
<evidence type="ECO:0000256" key="1">
    <source>
        <dbReference type="ARBA" id="ARBA00006096"/>
    </source>
</evidence>
<dbReference type="InterPro" id="IPR012338">
    <property type="entry name" value="Beta-lactam/transpept-like"/>
</dbReference>
<accession>A0A238JHV6</accession>
<organism evidence="4 5">
    <name type="scientific">Pelagimonas phthalicica</name>
    <dbReference type="NCBI Taxonomy" id="1037362"/>
    <lineage>
        <taxon>Bacteria</taxon>
        <taxon>Pseudomonadati</taxon>
        <taxon>Pseudomonadota</taxon>
        <taxon>Alphaproteobacteria</taxon>
        <taxon>Rhodobacterales</taxon>
        <taxon>Roseobacteraceae</taxon>
        <taxon>Pelagimonas</taxon>
    </lineage>
</organism>
<dbReference type="GO" id="GO:0009002">
    <property type="term" value="F:serine-type D-Ala-D-Ala carboxypeptidase activity"/>
    <property type="evidence" value="ECO:0007669"/>
    <property type="project" value="UniProtKB-EC"/>
</dbReference>
<keyword evidence="5" id="KW-1185">Reference proteome</keyword>
<reference evidence="5" key="1">
    <citation type="submission" date="2017-05" db="EMBL/GenBank/DDBJ databases">
        <authorList>
            <person name="Rodrigo-Torres L."/>
            <person name="Arahal R. D."/>
            <person name="Lucena T."/>
        </authorList>
    </citation>
    <scope>NUCLEOTIDE SEQUENCE [LARGE SCALE GENOMIC DNA]</scope>
    <source>
        <strain evidence="5">CECT 8649</strain>
    </source>
</reference>
<dbReference type="SUPFAM" id="SSF56601">
    <property type="entry name" value="beta-lactamase/transpeptidase-like"/>
    <property type="match status" value="1"/>
</dbReference>
<feature type="signal peptide" evidence="3">
    <location>
        <begin position="1"/>
        <end position="23"/>
    </location>
</feature>
<gene>
    <name evidence="4" type="primary">dacB</name>
    <name evidence="4" type="ORF">TRP8649_04113</name>
</gene>